<reference evidence="2" key="1">
    <citation type="journal article" date="2024" name="Proc. Natl. Acad. Sci. U.S.A.">
        <title>Extraordinary preservation of gene collinearity over three hundred million years revealed in homosporous lycophytes.</title>
        <authorList>
            <person name="Li C."/>
            <person name="Wickell D."/>
            <person name="Kuo L.Y."/>
            <person name="Chen X."/>
            <person name="Nie B."/>
            <person name="Liao X."/>
            <person name="Peng D."/>
            <person name="Ji J."/>
            <person name="Jenkins J."/>
            <person name="Williams M."/>
            <person name="Shu S."/>
            <person name="Plott C."/>
            <person name="Barry K."/>
            <person name="Rajasekar S."/>
            <person name="Grimwood J."/>
            <person name="Han X."/>
            <person name="Sun S."/>
            <person name="Hou Z."/>
            <person name="He W."/>
            <person name="Dai G."/>
            <person name="Sun C."/>
            <person name="Schmutz J."/>
            <person name="Leebens-Mack J.H."/>
            <person name="Li F.W."/>
            <person name="Wang L."/>
        </authorList>
    </citation>
    <scope>NUCLEOTIDE SEQUENCE [LARGE SCALE GENOMIC DNA]</scope>
    <source>
        <strain evidence="2">cv. PW_Plant_1</strain>
    </source>
</reference>
<dbReference type="EMBL" id="CM055106">
    <property type="protein sequence ID" value="KAJ7529655.1"/>
    <property type="molecule type" value="Genomic_DNA"/>
</dbReference>
<proteinExistence type="predicted"/>
<comment type="caution">
    <text evidence="1">The sequence shown here is derived from an EMBL/GenBank/DDBJ whole genome shotgun (WGS) entry which is preliminary data.</text>
</comment>
<evidence type="ECO:0000313" key="2">
    <source>
        <dbReference type="Proteomes" id="UP001162992"/>
    </source>
</evidence>
<protein>
    <submittedName>
        <fullName evidence="1">Uncharacterized protein</fullName>
    </submittedName>
</protein>
<dbReference type="Proteomes" id="UP001162992">
    <property type="component" value="Chromosome 15"/>
</dbReference>
<name>A0ACC2BIV6_DIPCM</name>
<organism evidence="1 2">
    <name type="scientific">Diphasiastrum complanatum</name>
    <name type="common">Issler's clubmoss</name>
    <name type="synonym">Lycopodium complanatum</name>
    <dbReference type="NCBI Taxonomy" id="34168"/>
    <lineage>
        <taxon>Eukaryota</taxon>
        <taxon>Viridiplantae</taxon>
        <taxon>Streptophyta</taxon>
        <taxon>Embryophyta</taxon>
        <taxon>Tracheophyta</taxon>
        <taxon>Lycopodiopsida</taxon>
        <taxon>Lycopodiales</taxon>
        <taxon>Lycopodiaceae</taxon>
        <taxon>Lycopodioideae</taxon>
        <taxon>Diphasiastrum</taxon>
    </lineage>
</organism>
<accession>A0ACC2BIV6</accession>
<gene>
    <name evidence="1" type="ORF">O6H91_15G060500</name>
</gene>
<keyword evidence="2" id="KW-1185">Reference proteome</keyword>
<sequence length="187" mass="20113">MITNSRITCGDDCISIQTGTSNVQILHSECGPSHGISIGGLGQRHSFAQVNDILVDHVNLIGTMNGLRIKTWQGGQGWASRVSYQNVRMLNVSNPIIIDQFYCDSSRPCNIQPSAVQINQVSYKNVTGSSSNPVAISFECSASVPCRNLLLESIQLLALWPGQRTVSRCHNARGISVGNVAPGSCLD</sequence>
<evidence type="ECO:0000313" key="1">
    <source>
        <dbReference type="EMBL" id="KAJ7529655.1"/>
    </source>
</evidence>